<keyword evidence="1" id="KW-1133">Transmembrane helix</keyword>
<dbReference type="EMBL" id="CP000254">
    <property type="protein sequence ID" value="ABD41008.1"/>
    <property type="molecule type" value="Genomic_DNA"/>
</dbReference>
<evidence type="ECO:0000313" key="3">
    <source>
        <dbReference type="Proteomes" id="UP000001941"/>
    </source>
</evidence>
<dbReference type="HOGENOM" id="CLU_2379415_0_0_2"/>
<dbReference type="EnsemblBacteria" id="ABD41008">
    <property type="protein sequence ID" value="ABD41008"/>
    <property type="gene ID" value="Mhun_1265"/>
</dbReference>
<protein>
    <submittedName>
        <fullName evidence="2">Uncharacterized protein</fullName>
    </submittedName>
</protein>
<dbReference type="GeneID" id="3925220"/>
<organism evidence="2 3">
    <name type="scientific">Methanospirillum hungatei JF-1 (strain ATCC 27890 / DSM 864 / NBRC 100397 / JF-1)</name>
    <dbReference type="NCBI Taxonomy" id="323259"/>
    <lineage>
        <taxon>Archaea</taxon>
        <taxon>Methanobacteriati</taxon>
        <taxon>Methanobacteriota</taxon>
        <taxon>Stenosarchaea group</taxon>
        <taxon>Methanomicrobia</taxon>
        <taxon>Methanomicrobiales</taxon>
        <taxon>Methanospirillaceae</taxon>
        <taxon>Methanospirillum</taxon>
    </lineage>
</organism>
<dbReference type="InParanoid" id="Q2FNV0"/>
<sequence length="94" mass="10323">MNKKVVYLTGLGFIIVAIIVAGILLTTSTRHSPLPEEHDIRNISLSVSSLISISENGDLVTLSYVLETSRFGEDELTLTRVEVLNKETGEVSMF</sequence>
<proteinExistence type="predicted"/>
<gene>
    <name evidence="2" type="ordered locus">Mhun_1265</name>
</gene>
<keyword evidence="1" id="KW-0812">Transmembrane</keyword>
<reference evidence="3" key="1">
    <citation type="journal article" date="2016" name="Stand. Genomic Sci.">
        <title>Complete genome sequence of Methanospirillum hungatei type strain JF1.</title>
        <authorList>
            <person name="Gunsalus R.P."/>
            <person name="Cook L.E."/>
            <person name="Crable B."/>
            <person name="Rohlin L."/>
            <person name="McDonald E."/>
            <person name="Mouttaki H."/>
            <person name="Sieber J.R."/>
            <person name="Poweleit N."/>
            <person name="Zhou H."/>
            <person name="Lapidus A.L."/>
            <person name="Daligault H.E."/>
            <person name="Land M."/>
            <person name="Gilna P."/>
            <person name="Ivanova N."/>
            <person name="Kyrpides N."/>
            <person name="Culley D.E."/>
            <person name="McInerney M.J."/>
        </authorList>
    </citation>
    <scope>NUCLEOTIDE SEQUENCE [LARGE SCALE GENOMIC DNA]</scope>
    <source>
        <strain evidence="3">ATCC 27890 / DSM 864 / NBRC 100397 / JF-1</strain>
    </source>
</reference>
<evidence type="ECO:0000313" key="2">
    <source>
        <dbReference type="EMBL" id="ABD41008.1"/>
    </source>
</evidence>
<keyword evidence="1" id="KW-0472">Membrane</keyword>
<dbReference type="KEGG" id="mhu:Mhun_1265"/>
<keyword evidence="3" id="KW-1185">Reference proteome</keyword>
<name>Q2FNV0_METHJ</name>
<feature type="transmembrane region" description="Helical" evidence="1">
    <location>
        <begin position="6"/>
        <end position="25"/>
    </location>
</feature>
<accession>Q2FNV0</accession>
<dbReference type="Proteomes" id="UP000001941">
    <property type="component" value="Chromosome"/>
</dbReference>
<dbReference type="RefSeq" id="WP_011448285.1">
    <property type="nucleotide sequence ID" value="NC_007796.1"/>
</dbReference>
<evidence type="ECO:0000256" key="1">
    <source>
        <dbReference type="SAM" id="Phobius"/>
    </source>
</evidence>
<dbReference type="AlphaFoldDB" id="Q2FNV0"/>